<dbReference type="InterPro" id="IPR036865">
    <property type="entry name" value="CRAL-TRIO_dom_sf"/>
</dbReference>
<gene>
    <name evidence="2" type="ORF">CYCCA115_LOCUS23936</name>
</gene>
<keyword evidence="3" id="KW-1185">Reference proteome</keyword>
<reference evidence="2" key="1">
    <citation type="submission" date="2023-08" db="EMBL/GenBank/DDBJ databases">
        <authorList>
            <person name="Audoor S."/>
            <person name="Bilcke G."/>
        </authorList>
    </citation>
    <scope>NUCLEOTIDE SEQUENCE</scope>
</reference>
<feature type="domain" description="DUF6824" evidence="1">
    <location>
        <begin position="393"/>
        <end position="475"/>
    </location>
</feature>
<dbReference type="Gene3D" id="3.40.525.10">
    <property type="entry name" value="CRAL-TRIO lipid binding domain"/>
    <property type="match status" value="1"/>
</dbReference>
<dbReference type="InterPro" id="IPR049227">
    <property type="entry name" value="DUF6824"/>
</dbReference>
<evidence type="ECO:0000313" key="3">
    <source>
        <dbReference type="Proteomes" id="UP001295423"/>
    </source>
</evidence>
<sequence>MPRKNSDHTSKLEMKQTEDLLASEMNRLSMQERANAFADVHCVGEDIQETPEMVQRSLEEFENTVQKERNPVYEMAVNQNRAYVEDPKFRLKFLRAKLYDARKSVRQMMSFLEQKAKYFGNDKVAREIDLSDLSKEDMELMLSGLYHIQEGRDRMGRVIVHFFGKNLSTCKADDLIRALYYIWWAIIIPLPEVQRKGVAAIYNDTARENHGMPDFNFFKETLLFFTSLPVRFSVTHYCRHAELGRTLTLNDPLLSFVLDRLPTYFRTRTRIHHRSSMELQYQLQSHGIPTDTLPLDVDGNIREDILNLWFDKHVKESNQNNLFHQAKVVQTAPEAMEADNSLLNHAPVDANEDEARNALMKLRKAPGDQIRGSDGNSESDDLATAVIKPTDNDLLFGKGYRLQMHPGNIRVREQVLRTRDEYENTPRMKRREISMRLAQMFRSNGVRFLKKAESGEWIESSIVEADKKIGQIFREFRKKEQRGRPNASRA</sequence>
<protein>
    <recommendedName>
        <fullName evidence="1">DUF6824 domain-containing protein</fullName>
    </recommendedName>
</protein>
<dbReference type="Pfam" id="PF20710">
    <property type="entry name" value="DUF6824"/>
    <property type="match status" value="1"/>
</dbReference>
<evidence type="ECO:0000259" key="1">
    <source>
        <dbReference type="Pfam" id="PF20710"/>
    </source>
</evidence>
<dbReference type="EMBL" id="CAKOGP040002436">
    <property type="protein sequence ID" value="CAJ1969898.1"/>
    <property type="molecule type" value="Genomic_DNA"/>
</dbReference>
<accession>A0AAD2JPF6</accession>
<dbReference type="AlphaFoldDB" id="A0AAD2JPF6"/>
<proteinExistence type="predicted"/>
<evidence type="ECO:0000313" key="2">
    <source>
        <dbReference type="EMBL" id="CAJ1969898.1"/>
    </source>
</evidence>
<comment type="caution">
    <text evidence="2">The sequence shown here is derived from an EMBL/GenBank/DDBJ whole genome shotgun (WGS) entry which is preliminary data.</text>
</comment>
<organism evidence="2 3">
    <name type="scientific">Cylindrotheca closterium</name>
    <dbReference type="NCBI Taxonomy" id="2856"/>
    <lineage>
        <taxon>Eukaryota</taxon>
        <taxon>Sar</taxon>
        <taxon>Stramenopiles</taxon>
        <taxon>Ochrophyta</taxon>
        <taxon>Bacillariophyta</taxon>
        <taxon>Bacillariophyceae</taxon>
        <taxon>Bacillariophycidae</taxon>
        <taxon>Bacillariales</taxon>
        <taxon>Bacillariaceae</taxon>
        <taxon>Cylindrotheca</taxon>
    </lineage>
</organism>
<name>A0AAD2JPF6_9STRA</name>
<dbReference type="Proteomes" id="UP001295423">
    <property type="component" value="Unassembled WGS sequence"/>
</dbReference>